<dbReference type="Proteomes" id="UP000501069">
    <property type="component" value="Chromosome"/>
</dbReference>
<dbReference type="RefSeq" id="WP_032741785.1">
    <property type="nucleotide sequence ID" value="NZ_BJLB01000001.1"/>
</dbReference>
<proteinExistence type="predicted"/>
<protein>
    <submittedName>
        <fullName evidence="2">PcfB family protein</fullName>
    </submittedName>
</protein>
<organism evidence="2 3">
    <name type="scientific">Enterocloster clostridioformis</name>
    <dbReference type="NCBI Taxonomy" id="1531"/>
    <lineage>
        <taxon>Bacteria</taxon>
        <taxon>Bacillati</taxon>
        <taxon>Bacillota</taxon>
        <taxon>Clostridia</taxon>
        <taxon>Lachnospirales</taxon>
        <taxon>Lachnospiraceae</taxon>
        <taxon>Enterocloster</taxon>
    </lineage>
</organism>
<evidence type="ECO:0000313" key="3">
    <source>
        <dbReference type="Proteomes" id="UP000501069"/>
    </source>
</evidence>
<feature type="compositionally biased region" description="Basic and acidic residues" evidence="1">
    <location>
        <begin position="149"/>
        <end position="158"/>
    </location>
</feature>
<dbReference type="Pfam" id="PF12687">
    <property type="entry name" value="DUF3801"/>
    <property type="match status" value="1"/>
</dbReference>
<evidence type="ECO:0000313" key="2">
    <source>
        <dbReference type="EMBL" id="QIX94023.1"/>
    </source>
</evidence>
<feature type="region of interest" description="Disordered" evidence="1">
    <location>
        <begin position="135"/>
        <end position="158"/>
    </location>
</feature>
<reference evidence="2 3" key="1">
    <citation type="submission" date="2019-11" db="EMBL/GenBank/DDBJ databases">
        <title>FDA dAtabase for Regulatory Grade micrObial Sequences (FDA-ARGOS): Supporting development and validation of Infectious Disease Dx tests.</title>
        <authorList>
            <person name="Turner S."/>
            <person name="Byrd R."/>
            <person name="Tallon L."/>
            <person name="Sadzewicz L."/>
            <person name="Vavikolanu K."/>
            <person name="Mehta A."/>
            <person name="Aluvathingal J."/>
            <person name="Nadendla S."/>
            <person name="Myers T."/>
            <person name="Yan Y."/>
            <person name="Sichtig H."/>
        </authorList>
    </citation>
    <scope>NUCLEOTIDE SEQUENCE [LARGE SCALE GENOMIC DNA]</scope>
    <source>
        <strain evidence="2 3">FDAARGOS_739</strain>
    </source>
</reference>
<evidence type="ECO:0000256" key="1">
    <source>
        <dbReference type="SAM" id="MobiDB-lite"/>
    </source>
</evidence>
<dbReference type="GeneID" id="57961218"/>
<accession>A0AAP9M4J8</accession>
<dbReference type="AlphaFoldDB" id="A0AAP9M4J8"/>
<dbReference type="EMBL" id="CP050964">
    <property type="protein sequence ID" value="QIX94023.1"/>
    <property type="molecule type" value="Genomic_DNA"/>
</dbReference>
<name>A0AAP9M4J8_9FIRM</name>
<dbReference type="InterPro" id="IPR024234">
    <property type="entry name" value="DUF3801"/>
</dbReference>
<sequence length="158" mass="18042">MDEDVSRRTIAISVRASKLTARGLAYVLGAVGRKIRKAYREHQTPHGRQSVKKLMGHGAATNSIELSGDTKAFDRVARKWNVDYAFYKTGPDKYLLFFKSGQADAITACFSEYSRKVLNKSKSRRIPIREQLKQAADQLAKEKPRKRERVKEAVREDR</sequence>
<gene>
    <name evidence="2" type="ORF">FOC47_08605</name>
</gene>